<evidence type="ECO:0000256" key="1">
    <source>
        <dbReference type="SAM" id="Phobius"/>
    </source>
</evidence>
<evidence type="ECO:0000313" key="4">
    <source>
        <dbReference type="EMBL" id="BBH90253.1"/>
    </source>
</evidence>
<dbReference type="EMBL" id="AP019376">
    <property type="protein sequence ID" value="BBH90123.1"/>
    <property type="molecule type" value="Genomic_DNA"/>
</dbReference>
<evidence type="ECO:0000313" key="2">
    <source>
        <dbReference type="EMBL" id="BBH90123.1"/>
    </source>
</evidence>
<dbReference type="EMBL" id="AP019376">
    <property type="protein sequence ID" value="BBH90253.1"/>
    <property type="molecule type" value="Genomic_DNA"/>
</dbReference>
<organism evidence="3">
    <name type="scientific">Thermosporothrix sp. COM3</name>
    <dbReference type="NCBI Taxonomy" id="2490863"/>
    <lineage>
        <taxon>Bacteria</taxon>
        <taxon>Bacillati</taxon>
        <taxon>Chloroflexota</taxon>
        <taxon>Ktedonobacteria</taxon>
        <taxon>Ktedonobacterales</taxon>
        <taxon>Thermosporotrichaceae</taxon>
        <taxon>Thermosporothrix</taxon>
    </lineage>
</organism>
<reference evidence="3" key="1">
    <citation type="submission" date="2018-12" db="EMBL/GenBank/DDBJ databases">
        <title>Novel natural products biosynthetic potential of the class Ktedonobacteria.</title>
        <authorList>
            <person name="Zheng Y."/>
            <person name="Saitou A."/>
            <person name="Wang C.M."/>
            <person name="Toyoda A."/>
            <person name="Minakuchi Y."/>
            <person name="Sekiguchi Y."/>
            <person name="Ueda K."/>
            <person name="Takano H."/>
            <person name="Sakai Y."/>
            <person name="Yokota A."/>
            <person name="Yabe S."/>
        </authorList>
    </citation>
    <scope>NUCLEOTIDE SEQUENCE</scope>
    <source>
        <strain evidence="3">COM3</strain>
    </source>
</reference>
<sequence length="64" mass="7250">MKGCFGPSWSHLRIGGKRGEAESENRTKRAKMMKKIIFVCLRPWIGIAAQLSSLVMLIRSMIND</sequence>
<keyword evidence="1" id="KW-0472">Membrane</keyword>
<protein>
    <submittedName>
        <fullName evidence="3">Uncharacterized protein</fullName>
    </submittedName>
</protein>
<evidence type="ECO:0000313" key="3">
    <source>
        <dbReference type="EMBL" id="BBH90188.1"/>
    </source>
</evidence>
<keyword evidence="1" id="KW-1133">Transmembrane helix</keyword>
<proteinExistence type="predicted"/>
<accession>A0A455SRX2</accession>
<dbReference type="EMBL" id="AP019376">
    <property type="protein sequence ID" value="BBH90188.1"/>
    <property type="molecule type" value="Genomic_DNA"/>
</dbReference>
<keyword evidence="1" id="KW-0812">Transmembrane</keyword>
<feature type="transmembrane region" description="Helical" evidence="1">
    <location>
        <begin position="36"/>
        <end position="58"/>
    </location>
</feature>
<dbReference type="AlphaFoldDB" id="A0A455SRX2"/>
<name>A0A455SRX2_9CHLR</name>
<gene>
    <name evidence="2" type="ORF">KTC_48740</name>
    <name evidence="3" type="ORF">KTC_49390</name>
    <name evidence="4" type="ORF">KTC_50040</name>
</gene>